<comment type="caution">
    <text evidence="1">The sequence shown here is derived from an EMBL/GenBank/DDBJ whole genome shotgun (WGS) entry which is preliminary data.</text>
</comment>
<protein>
    <submittedName>
        <fullName evidence="1">Uncharacterized protein</fullName>
    </submittedName>
</protein>
<gene>
    <name evidence="1" type="ORF">GCM10022226_44170</name>
</gene>
<proteinExistence type="predicted"/>
<evidence type="ECO:0000313" key="2">
    <source>
        <dbReference type="Proteomes" id="UP001500888"/>
    </source>
</evidence>
<dbReference type="Proteomes" id="UP001500888">
    <property type="component" value="Unassembled WGS sequence"/>
</dbReference>
<dbReference type="EMBL" id="BAAAZR010000010">
    <property type="protein sequence ID" value="GAA3818824.1"/>
    <property type="molecule type" value="Genomic_DNA"/>
</dbReference>
<sequence length="55" mass="6604">MHQDHARSRGLRRGGREDRPVHREAYMALLMRYSHRAEDARPLYIRLFTLPADEE</sequence>
<keyword evidence="2" id="KW-1185">Reference proteome</keyword>
<evidence type="ECO:0000313" key="1">
    <source>
        <dbReference type="EMBL" id="GAA3818824.1"/>
    </source>
</evidence>
<organism evidence="1 2">
    <name type="scientific">Sphaerisporangium flaviroseum</name>
    <dbReference type="NCBI Taxonomy" id="509199"/>
    <lineage>
        <taxon>Bacteria</taxon>
        <taxon>Bacillati</taxon>
        <taxon>Actinomycetota</taxon>
        <taxon>Actinomycetes</taxon>
        <taxon>Streptosporangiales</taxon>
        <taxon>Streptosporangiaceae</taxon>
        <taxon>Sphaerisporangium</taxon>
    </lineage>
</organism>
<name>A0ABP7IHV1_9ACTN</name>
<reference evidence="2" key="1">
    <citation type="journal article" date="2019" name="Int. J. Syst. Evol. Microbiol.">
        <title>The Global Catalogue of Microorganisms (GCM) 10K type strain sequencing project: providing services to taxonomists for standard genome sequencing and annotation.</title>
        <authorList>
            <consortium name="The Broad Institute Genomics Platform"/>
            <consortium name="The Broad Institute Genome Sequencing Center for Infectious Disease"/>
            <person name="Wu L."/>
            <person name="Ma J."/>
        </authorList>
    </citation>
    <scope>NUCLEOTIDE SEQUENCE [LARGE SCALE GENOMIC DNA]</scope>
    <source>
        <strain evidence="2">JCM 16908</strain>
    </source>
</reference>
<accession>A0ABP7IHV1</accession>